<reference evidence="2 4" key="2">
    <citation type="submission" date="2019-07" db="EMBL/GenBank/DDBJ databases">
        <title>Whole genome shotgun sequence of Acetobacter indonesiensis NBRC 16471.</title>
        <authorList>
            <person name="Hosoyama A."/>
            <person name="Uohara A."/>
            <person name="Ohji S."/>
            <person name="Ichikawa N."/>
        </authorList>
    </citation>
    <scope>NUCLEOTIDE SEQUENCE [LARGE SCALE GENOMIC DNA]</scope>
    <source>
        <strain evidence="2 4">NBRC 16471</strain>
    </source>
</reference>
<comment type="caution">
    <text evidence="2">The sequence shown here is derived from an EMBL/GenBank/DDBJ whole genome shotgun (WGS) entry which is preliminary data.</text>
</comment>
<dbReference type="Proteomes" id="UP000321104">
    <property type="component" value="Unassembled WGS sequence"/>
</dbReference>
<accession>A0A6N3T8E8</accession>
<dbReference type="EMBL" id="BAMW01000067">
    <property type="protein sequence ID" value="GAN64436.1"/>
    <property type="molecule type" value="Genomic_DNA"/>
</dbReference>
<reference evidence="1 3" key="1">
    <citation type="submission" date="2012-11" db="EMBL/GenBank/DDBJ databases">
        <title>Whole genome sequence of Acetobacter indonesiensis 5H-1.</title>
        <authorList>
            <person name="Azuma Y."/>
            <person name="Higashiura N."/>
            <person name="Hirakawa H."/>
            <person name="Matsushita K."/>
        </authorList>
    </citation>
    <scope>NUCLEOTIDE SEQUENCE [LARGE SCALE GENOMIC DNA]</scope>
    <source>
        <strain evidence="1 3">5H-1</strain>
    </source>
</reference>
<evidence type="ECO:0000313" key="3">
    <source>
        <dbReference type="Proteomes" id="UP000032673"/>
    </source>
</evidence>
<keyword evidence="3" id="KW-1185">Reference proteome</keyword>
<evidence type="ECO:0000313" key="2">
    <source>
        <dbReference type="EMBL" id="GEN04835.1"/>
    </source>
</evidence>
<evidence type="ECO:0000313" key="1">
    <source>
        <dbReference type="EMBL" id="GAN64436.1"/>
    </source>
</evidence>
<protein>
    <submittedName>
        <fullName evidence="2">Uncharacterized protein</fullName>
    </submittedName>
</protein>
<sequence length="88" mass="9741">MDKARLCWIACACRRYSIVGGVHSDDDQRFGILGSMGMGGMAEPVGEQPHRIRGVVAAQQDWQPQMSGKLVRQLKESIDWPMAQRAGI</sequence>
<name>A0A6N3T8E8_9PROT</name>
<organism evidence="2 4">
    <name type="scientific">Acetobacter indonesiensis</name>
    <dbReference type="NCBI Taxonomy" id="104101"/>
    <lineage>
        <taxon>Bacteria</taxon>
        <taxon>Pseudomonadati</taxon>
        <taxon>Pseudomonadota</taxon>
        <taxon>Alphaproteobacteria</taxon>
        <taxon>Acetobacterales</taxon>
        <taxon>Acetobacteraceae</taxon>
        <taxon>Acetobacter</taxon>
    </lineage>
</organism>
<gene>
    <name evidence="1" type="ORF">Abin_070_004</name>
    <name evidence="2" type="ORF">AIN02nite_28600</name>
</gene>
<dbReference type="EMBL" id="BJXQ01000031">
    <property type="protein sequence ID" value="GEN04835.1"/>
    <property type="molecule type" value="Genomic_DNA"/>
</dbReference>
<proteinExistence type="predicted"/>
<dbReference type="AlphaFoldDB" id="A0A6N3T8E8"/>
<evidence type="ECO:0000313" key="4">
    <source>
        <dbReference type="Proteomes" id="UP000321104"/>
    </source>
</evidence>
<dbReference type="Proteomes" id="UP000032673">
    <property type="component" value="Unassembled WGS sequence"/>
</dbReference>